<reference evidence="6 7" key="1">
    <citation type="submission" date="2015-01" db="EMBL/GenBank/DDBJ databases">
        <title>Vibrio sp. C5 JCM 19232 whole genome shotgun sequence.</title>
        <authorList>
            <person name="Sawabe T."/>
            <person name="Meirelles P."/>
            <person name="Feng G."/>
            <person name="Sayaka M."/>
            <person name="Hattori M."/>
            <person name="Ohkuma M."/>
        </authorList>
    </citation>
    <scope>NUCLEOTIDE SEQUENCE [LARGE SCALE GENOMIC DNA]</scope>
    <source>
        <strain evidence="6 7">JCM19232</strain>
    </source>
</reference>
<dbReference type="AlphaFoldDB" id="A0A0B8PT03"/>
<evidence type="ECO:0000256" key="1">
    <source>
        <dbReference type="ARBA" id="ARBA00004651"/>
    </source>
</evidence>
<comment type="caution">
    <text evidence="6">The sequence shown here is derived from an EMBL/GenBank/DDBJ whole genome shotgun (WGS) entry which is preliminary data.</text>
</comment>
<gene>
    <name evidence="6" type="ORF">JCM19232_2707</name>
</gene>
<feature type="transmembrane region" description="Helical" evidence="5">
    <location>
        <begin position="16"/>
        <end position="40"/>
    </location>
</feature>
<evidence type="ECO:0000256" key="5">
    <source>
        <dbReference type="SAM" id="Phobius"/>
    </source>
</evidence>
<name>A0A0B8PT03_9VIBR</name>
<dbReference type="SUPFAM" id="SSF90123">
    <property type="entry name" value="ABC transporter transmembrane region"/>
    <property type="match status" value="1"/>
</dbReference>
<accession>A0A0B8PT03</accession>
<organism evidence="6 7">
    <name type="scientific">Vibrio ishigakensis</name>
    <dbReference type="NCBI Taxonomy" id="1481914"/>
    <lineage>
        <taxon>Bacteria</taxon>
        <taxon>Pseudomonadati</taxon>
        <taxon>Pseudomonadota</taxon>
        <taxon>Gammaproteobacteria</taxon>
        <taxon>Vibrionales</taxon>
        <taxon>Vibrionaceae</taxon>
        <taxon>Vibrio</taxon>
    </lineage>
</organism>
<dbReference type="GO" id="GO:0005524">
    <property type="term" value="F:ATP binding"/>
    <property type="evidence" value="ECO:0007669"/>
    <property type="project" value="InterPro"/>
</dbReference>
<evidence type="ECO:0000256" key="4">
    <source>
        <dbReference type="ARBA" id="ARBA00023136"/>
    </source>
</evidence>
<dbReference type="Proteomes" id="UP000031670">
    <property type="component" value="Unassembled WGS sequence"/>
</dbReference>
<keyword evidence="2 5" id="KW-0812">Transmembrane</keyword>
<keyword evidence="3 5" id="KW-1133">Transmembrane helix</keyword>
<dbReference type="GO" id="GO:0005886">
    <property type="term" value="C:plasma membrane"/>
    <property type="evidence" value="ECO:0007669"/>
    <property type="project" value="UniProtKB-SubCell"/>
</dbReference>
<evidence type="ECO:0000313" key="7">
    <source>
        <dbReference type="Proteomes" id="UP000031670"/>
    </source>
</evidence>
<dbReference type="InterPro" id="IPR036640">
    <property type="entry name" value="ABC1_TM_sf"/>
</dbReference>
<evidence type="ECO:0000256" key="3">
    <source>
        <dbReference type="ARBA" id="ARBA00022989"/>
    </source>
</evidence>
<feature type="transmembrane region" description="Helical" evidence="5">
    <location>
        <begin position="52"/>
        <end position="69"/>
    </location>
</feature>
<sequence>MQTPYLTQKISLPDKLYLALSTIMTTLLGLVLPFSILIIFDRVLPNQAKDTLFLLFAIILLAIVLDYQLKKQEEHIINSIMKRFESNLTTKVFNSICLSKISRFQQLEPGEYLERISTIDEMKSFLAANQSSRS</sequence>
<evidence type="ECO:0000256" key="2">
    <source>
        <dbReference type="ARBA" id="ARBA00022692"/>
    </source>
</evidence>
<proteinExistence type="predicted"/>
<keyword evidence="4 5" id="KW-0472">Membrane</keyword>
<dbReference type="Gene3D" id="1.20.1560.10">
    <property type="entry name" value="ABC transporter type 1, transmembrane domain"/>
    <property type="match status" value="1"/>
</dbReference>
<reference evidence="6 7" key="2">
    <citation type="submission" date="2015-01" db="EMBL/GenBank/DDBJ databases">
        <authorList>
            <consortium name="NBRP consortium"/>
            <person name="Sawabe T."/>
            <person name="Meirelles P."/>
            <person name="Feng G."/>
            <person name="Sayaka M."/>
            <person name="Hattori M."/>
            <person name="Ohkuma M."/>
        </authorList>
    </citation>
    <scope>NUCLEOTIDE SEQUENCE [LARGE SCALE GENOMIC DNA]</scope>
    <source>
        <strain evidence="6 7">JCM19232</strain>
    </source>
</reference>
<dbReference type="EMBL" id="BBSA01000024">
    <property type="protein sequence ID" value="GAM65779.1"/>
    <property type="molecule type" value="Genomic_DNA"/>
</dbReference>
<protein>
    <submittedName>
        <fullName evidence="6">ABC transporter protein</fullName>
    </submittedName>
</protein>
<comment type="subcellular location">
    <subcellularLocation>
        <location evidence="1">Cell membrane</location>
        <topology evidence="1">Multi-pass membrane protein</topology>
    </subcellularLocation>
</comment>
<evidence type="ECO:0000313" key="6">
    <source>
        <dbReference type="EMBL" id="GAM65779.1"/>
    </source>
</evidence>